<dbReference type="EMBL" id="NDYO01000006">
    <property type="protein sequence ID" value="OUT11552.1"/>
    <property type="molecule type" value="Genomic_DNA"/>
</dbReference>
<evidence type="ECO:0000313" key="4">
    <source>
        <dbReference type="Proteomes" id="UP000066049"/>
    </source>
</evidence>
<evidence type="ECO:0000313" key="5">
    <source>
        <dbReference type="Proteomes" id="UP000195967"/>
    </source>
</evidence>
<reference evidence="3 6" key="4">
    <citation type="journal article" date="2018" name="Emerg. Microbes Infect.">
        <title>Genomic analysis of oral Campylobacter concisus strains identified a potential bacterial molecular marker associated with active Crohn's disease.</title>
        <authorList>
            <person name="Liu F."/>
            <person name="Ma R."/>
            <person name="Tay C.Y.A."/>
            <person name="Octavia S."/>
            <person name="Lan R."/>
            <person name="Chung H.K.L."/>
            <person name="Riordan S.M."/>
            <person name="Grimm M.C."/>
            <person name="Leong R.W."/>
            <person name="Tanaka M.M."/>
            <person name="Connor S."/>
            <person name="Zhang L."/>
        </authorList>
    </citation>
    <scope>NUCLEOTIDE SEQUENCE [LARGE SCALE GENOMIC DNA]</scope>
    <source>
        <strain evidence="3 6">P27CDO-S2</strain>
    </source>
</reference>
<dbReference type="InterPro" id="IPR049887">
    <property type="entry name" value="CmeU-like"/>
</dbReference>
<dbReference type="GeneID" id="28662327"/>
<dbReference type="PATRIC" id="fig|199.248.peg.683"/>
<organism evidence="1 4">
    <name type="scientific">Campylobacter concisus</name>
    <dbReference type="NCBI Taxonomy" id="199"/>
    <lineage>
        <taxon>Bacteria</taxon>
        <taxon>Pseudomonadati</taxon>
        <taxon>Campylobacterota</taxon>
        <taxon>Epsilonproteobacteria</taxon>
        <taxon>Campylobacterales</taxon>
        <taxon>Campylobacteraceae</taxon>
        <taxon>Campylobacter</taxon>
    </lineage>
</organism>
<name>A0A0M4TAV1_9BACT</name>
<accession>A0A0M4TAV1</accession>
<dbReference type="Proteomes" id="UP000195967">
    <property type="component" value="Unassembled WGS sequence"/>
</dbReference>
<reference evidence="1" key="2">
    <citation type="submission" date="2016-07" db="EMBL/GenBank/DDBJ databases">
        <title>Comparative genomics of the Campylobacter concisus group.</title>
        <authorList>
            <person name="Miller W.G."/>
            <person name="Yee E."/>
            <person name="Chapman M.H."/>
            <person name="Huynh S."/>
            <person name="Bono J.L."/>
            <person name="On S.L.W."/>
            <person name="StLeger J."/>
            <person name="Foster G."/>
            <person name="Parker C.T."/>
        </authorList>
    </citation>
    <scope>NUCLEOTIDE SEQUENCE</scope>
    <source>
        <strain evidence="1">ATCC 33237</strain>
    </source>
</reference>
<evidence type="ECO:0000313" key="3">
    <source>
        <dbReference type="EMBL" id="QPH86063.1"/>
    </source>
</evidence>
<dbReference type="Proteomes" id="UP000066049">
    <property type="component" value="Chromosome"/>
</dbReference>
<dbReference type="OrthoDB" id="5339940at2"/>
<reference evidence="2 5" key="3">
    <citation type="submission" date="2017-04" db="EMBL/GenBank/DDBJ databases">
        <title>Complete genome of Campylobacter concisus ATCC 33237T and draft genomes for an additional eight well characterized C. concisus strains.</title>
        <authorList>
            <person name="Cornelius A.J."/>
            <person name="Miller W.G."/>
            <person name="Lastovica A.J."/>
            <person name="On S.L."/>
            <person name="French N.P."/>
            <person name="Vandenberg O."/>
            <person name="Biggs P.J."/>
        </authorList>
    </citation>
    <scope>NUCLEOTIDE SEQUENCE [LARGE SCALE GENOMIC DNA]</scope>
    <source>
        <strain evidence="2 5">Lasto28.99</strain>
    </source>
</reference>
<dbReference type="Proteomes" id="UP000594513">
    <property type="component" value="Chromosome"/>
</dbReference>
<dbReference type="RefSeq" id="WP_021091016.1">
    <property type="nucleotide sequence ID" value="NZ_CABMKQ010000066.1"/>
</dbReference>
<reference evidence="3" key="5">
    <citation type="submission" date="2020-02" db="EMBL/GenBank/DDBJ databases">
        <title>Analysis of Completed Campylobacter concisus Genomes Identified Genomospecies Features, Novel plasmids and Their Association with Severe Ulcerative Colitis.</title>
        <authorList>
            <person name="Zhang L."/>
        </authorList>
    </citation>
    <scope>NUCLEOTIDE SEQUENCE</scope>
    <source>
        <strain evidence="3">P27CDO-S2</strain>
    </source>
</reference>
<evidence type="ECO:0000313" key="2">
    <source>
        <dbReference type="EMBL" id="OUT11552.1"/>
    </source>
</evidence>
<dbReference type="AlphaFoldDB" id="A0A0M4TAV1"/>
<reference evidence="4" key="1">
    <citation type="submission" date="2015-08" db="EMBL/GenBank/DDBJ databases">
        <title>Comparative genomics of the Campylobacter concisus group.</title>
        <authorList>
            <person name="Miller W.G."/>
            <person name="Yee E."/>
            <person name="Chapman M.H."/>
            <person name="Huynh S."/>
            <person name="Bono J.L."/>
            <person name="On S.L.W."/>
            <person name="St Leger J."/>
            <person name="Foster G."/>
            <person name="Parker C.T."/>
        </authorList>
    </citation>
    <scope>NUCLEOTIDE SEQUENCE [LARGE SCALE GENOMIC DNA]</scope>
    <source>
        <strain evidence="4">ATCC 33237</strain>
    </source>
</reference>
<sequence length="79" mass="9304">MEKSQEVKEKIEKILEARAAFFAELDRQVPKKDGTDVFDFSKVKEADLKEIYAKFYAFDYNVRKLLPDVYTAFNVNFNV</sequence>
<dbReference type="EMBL" id="CP049272">
    <property type="protein sequence ID" value="QPH86063.1"/>
    <property type="molecule type" value="Genomic_DNA"/>
</dbReference>
<dbReference type="NCBIfam" id="NF041329">
    <property type="entry name" value="CmeU"/>
    <property type="match status" value="1"/>
</dbReference>
<dbReference type="EMBL" id="CP012541">
    <property type="protein sequence ID" value="ALF47349.1"/>
    <property type="molecule type" value="Genomic_DNA"/>
</dbReference>
<evidence type="ECO:0000313" key="1">
    <source>
        <dbReference type="EMBL" id="ALF47349.1"/>
    </source>
</evidence>
<gene>
    <name evidence="2" type="ORF">B9N62_06055</name>
    <name evidence="1" type="ORF">CCON33237_0653</name>
    <name evidence="3" type="ORF">CVT17_03325</name>
</gene>
<evidence type="ECO:0000313" key="6">
    <source>
        <dbReference type="Proteomes" id="UP000594513"/>
    </source>
</evidence>
<dbReference type="KEGG" id="ccoc:CCON33237_0653"/>
<proteinExistence type="predicted"/>
<protein>
    <submittedName>
        <fullName evidence="1">Uncharacterized protein</fullName>
    </submittedName>
</protein>